<accession>A0A2P5CF45</accession>
<dbReference type="InParanoid" id="A0A2P5CF45"/>
<evidence type="ECO:0000256" key="1">
    <source>
        <dbReference type="SAM" id="MobiDB-lite"/>
    </source>
</evidence>
<protein>
    <submittedName>
        <fullName evidence="2">Uncharacterized protein</fullName>
    </submittedName>
</protein>
<dbReference type="EMBL" id="JXTC01000373">
    <property type="protein sequence ID" value="PON59648.1"/>
    <property type="molecule type" value="Genomic_DNA"/>
</dbReference>
<dbReference type="AlphaFoldDB" id="A0A2P5CF45"/>
<dbReference type="Proteomes" id="UP000237000">
    <property type="component" value="Unassembled WGS sequence"/>
</dbReference>
<evidence type="ECO:0000313" key="2">
    <source>
        <dbReference type="EMBL" id="PON59648.1"/>
    </source>
</evidence>
<gene>
    <name evidence="2" type="ORF">TorRG33x02_287610</name>
</gene>
<evidence type="ECO:0000313" key="3">
    <source>
        <dbReference type="Proteomes" id="UP000237000"/>
    </source>
</evidence>
<feature type="region of interest" description="Disordered" evidence="1">
    <location>
        <begin position="1"/>
        <end position="24"/>
    </location>
</feature>
<comment type="caution">
    <text evidence="2">The sequence shown here is derived from an EMBL/GenBank/DDBJ whole genome shotgun (WGS) entry which is preliminary data.</text>
</comment>
<organism evidence="2 3">
    <name type="scientific">Trema orientale</name>
    <name type="common">Charcoal tree</name>
    <name type="synonym">Celtis orientalis</name>
    <dbReference type="NCBI Taxonomy" id="63057"/>
    <lineage>
        <taxon>Eukaryota</taxon>
        <taxon>Viridiplantae</taxon>
        <taxon>Streptophyta</taxon>
        <taxon>Embryophyta</taxon>
        <taxon>Tracheophyta</taxon>
        <taxon>Spermatophyta</taxon>
        <taxon>Magnoliopsida</taxon>
        <taxon>eudicotyledons</taxon>
        <taxon>Gunneridae</taxon>
        <taxon>Pentapetalae</taxon>
        <taxon>rosids</taxon>
        <taxon>fabids</taxon>
        <taxon>Rosales</taxon>
        <taxon>Cannabaceae</taxon>
        <taxon>Trema</taxon>
    </lineage>
</organism>
<sequence>MQTHQIASFVKRRRRKPDWFRRSSPPAARVGAIVKQCLSDGFLAENLASDIPFTHRRHVEPYLKHTDPLQLVILFNSPSLTLFQFRLVFKVKV</sequence>
<feature type="non-terminal residue" evidence="2">
    <location>
        <position position="93"/>
    </location>
</feature>
<proteinExistence type="predicted"/>
<keyword evidence="3" id="KW-1185">Reference proteome</keyword>
<reference evidence="3" key="1">
    <citation type="submission" date="2016-06" db="EMBL/GenBank/DDBJ databases">
        <title>Parallel loss of symbiosis genes in relatives of nitrogen-fixing non-legume Parasponia.</title>
        <authorList>
            <person name="Van Velzen R."/>
            <person name="Holmer R."/>
            <person name="Bu F."/>
            <person name="Rutten L."/>
            <person name="Van Zeijl A."/>
            <person name="Liu W."/>
            <person name="Santuari L."/>
            <person name="Cao Q."/>
            <person name="Sharma T."/>
            <person name="Shen D."/>
            <person name="Roswanjaya Y."/>
            <person name="Wardhani T."/>
            <person name="Kalhor M.S."/>
            <person name="Jansen J."/>
            <person name="Van den Hoogen J."/>
            <person name="Gungor B."/>
            <person name="Hartog M."/>
            <person name="Hontelez J."/>
            <person name="Verver J."/>
            <person name="Yang W.-C."/>
            <person name="Schijlen E."/>
            <person name="Repin R."/>
            <person name="Schilthuizen M."/>
            <person name="Schranz E."/>
            <person name="Heidstra R."/>
            <person name="Miyata K."/>
            <person name="Fedorova E."/>
            <person name="Kohlen W."/>
            <person name="Bisseling T."/>
            <person name="Smit S."/>
            <person name="Geurts R."/>
        </authorList>
    </citation>
    <scope>NUCLEOTIDE SEQUENCE [LARGE SCALE GENOMIC DNA]</scope>
    <source>
        <strain evidence="3">cv. RG33-2</strain>
    </source>
</reference>
<name>A0A2P5CF45_TREOI</name>